<evidence type="ECO:0000259" key="2">
    <source>
        <dbReference type="Pfam" id="PF13454"/>
    </source>
</evidence>
<dbReference type="InterPro" id="IPR052189">
    <property type="entry name" value="L-asp_N-monooxygenase_NS-form"/>
</dbReference>
<name>A0A2T0R7L1_9ACTN</name>
<dbReference type="AlphaFoldDB" id="A0A2T0R7L1"/>
<dbReference type="Pfam" id="PF13454">
    <property type="entry name" value="NAD_binding_9"/>
    <property type="match status" value="1"/>
</dbReference>
<feature type="domain" description="FAD-dependent urate hydroxylase HpyO/Asp monooxygenase CreE-like FAD/NAD(P)-binding" evidence="2">
    <location>
        <begin position="7"/>
        <end position="192"/>
    </location>
</feature>
<sequence>MSLSLLFVGAGPRTLGVLDRLGAHASATGADVDVHVVDPHPAGAGRIWRADQHPLLWMNSRAADVTVLPDASSRLDGPVRTGPTLYAWLDEHRADLVAGFAATGQEALRREVLGVREGTFVSRALGSRYLGWAWERVVTDLPPTVRLHTHRTRVVDVVDQVPGQVTGPARQAVRLEDGTELVVDAVVLAQGHPDVVPGPRERAARAFADRHGLRYVEPGYTSDLGLTEDEDTLRPGADVLVAGMGLAFVDLVVLLTQGRGGRFTDGPDGLVYHPSGREPVLHVGSRRGVPYRSKITYVLDERPPLPRFFTPQALGAHGTLNLRRDLWPLVAKELAGAHYHELFRSHPGRTTGDAPGFDREFAGLPWGSAALDDLVSRAVPDPRDRFDLHRLDRPLDGWWGSSAQEVHRRVHDHVAADVARRADPAYSMDAAVFHALLSCYVTVAGLAHSGRLDPESVVEVDGWWHGLFSYLASGPPPRRLLELLALADAGVVRFLGGDVRIAPDEVGGCWTARSANSPAVVSATTLVDARLPEARITASADPLLRNLTHRGHVSELGNGRLVVDPAQRLVHTDGSVHPRRFGLGPWVAGGGWAAAFARPNLDAGFFRLNDRVAQELLRVAGTGGTDPGTPVSVVAPRAASTAPSRRTEPAR</sequence>
<dbReference type="OrthoDB" id="3653265at2"/>
<dbReference type="PANTHER" id="PTHR40254">
    <property type="entry name" value="BLR0577 PROTEIN"/>
    <property type="match status" value="1"/>
</dbReference>
<dbReference type="EMBL" id="PVZF01000002">
    <property type="protein sequence ID" value="PRY17168.1"/>
    <property type="molecule type" value="Genomic_DNA"/>
</dbReference>
<feature type="compositionally biased region" description="Low complexity" evidence="1">
    <location>
        <begin position="629"/>
        <end position="644"/>
    </location>
</feature>
<dbReference type="Proteomes" id="UP000238083">
    <property type="component" value="Unassembled WGS sequence"/>
</dbReference>
<dbReference type="InterPro" id="IPR038732">
    <property type="entry name" value="HpyO/CreE_NAD-binding"/>
</dbReference>
<evidence type="ECO:0000256" key="1">
    <source>
        <dbReference type="SAM" id="MobiDB-lite"/>
    </source>
</evidence>
<dbReference type="RefSeq" id="WP_106207748.1">
    <property type="nucleotide sequence ID" value="NZ_PVZF01000002.1"/>
</dbReference>
<accession>A0A2T0R7L1</accession>
<evidence type="ECO:0000313" key="3">
    <source>
        <dbReference type="EMBL" id="PRY17168.1"/>
    </source>
</evidence>
<feature type="region of interest" description="Disordered" evidence="1">
    <location>
        <begin position="620"/>
        <end position="651"/>
    </location>
</feature>
<evidence type="ECO:0000313" key="4">
    <source>
        <dbReference type="Proteomes" id="UP000238083"/>
    </source>
</evidence>
<organism evidence="3 4">
    <name type="scientific">Kineococcus rhizosphaerae</name>
    <dbReference type="NCBI Taxonomy" id="559628"/>
    <lineage>
        <taxon>Bacteria</taxon>
        <taxon>Bacillati</taxon>
        <taxon>Actinomycetota</taxon>
        <taxon>Actinomycetes</taxon>
        <taxon>Kineosporiales</taxon>
        <taxon>Kineosporiaceae</taxon>
        <taxon>Kineococcus</taxon>
    </lineage>
</organism>
<dbReference type="PANTHER" id="PTHR40254:SF1">
    <property type="entry name" value="BLR0577 PROTEIN"/>
    <property type="match status" value="1"/>
</dbReference>
<proteinExistence type="predicted"/>
<reference evidence="3 4" key="1">
    <citation type="submission" date="2018-03" db="EMBL/GenBank/DDBJ databases">
        <title>Genomic Encyclopedia of Archaeal and Bacterial Type Strains, Phase II (KMG-II): from individual species to whole genera.</title>
        <authorList>
            <person name="Goeker M."/>
        </authorList>
    </citation>
    <scope>NUCLEOTIDE SEQUENCE [LARGE SCALE GENOMIC DNA]</scope>
    <source>
        <strain evidence="3 4">DSM 19711</strain>
    </source>
</reference>
<keyword evidence="4" id="KW-1185">Reference proteome</keyword>
<comment type="caution">
    <text evidence="3">The sequence shown here is derived from an EMBL/GenBank/DDBJ whole genome shotgun (WGS) entry which is preliminary data.</text>
</comment>
<protein>
    <submittedName>
        <fullName evidence="3">FAD-NAD(P)-binding protein</fullName>
    </submittedName>
</protein>
<gene>
    <name evidence="3" type="ORF">CLV37_102126</name>
</gene>